<accession>A0A088E7C4</accession>
<dbReference type="SUPFAM" id="SSF53720">
    <property type="entry name" value="ALDH-like"/>
    <property type="match status" value="1"/>
</dbReference>
<dbReference type="InterPro" id="IPR016162">
    <property type="entry name" value="Ald_DH_N"/>
</dbReference>
<dbReference type="FunFam" id="3.40.309.10:FF:000009">
    <property type="entry name" value="Aldehyde dehydrogenase A"/>
    <property type="match status" value="1"/>
</dbReference>
<dbReference type="GO" id="GO:0008911">
    <property type="term" value="F:lactaldehyde dehydrogenase (NAD+) activity"/>
    <property type="evidence" value="ECO:0007669"/>
    <property type="project" value="TreeGrafter"/>
</dbReference>
<gene>
    <name evidence="5" type="ORF">HA72_1774</name>
</gene>
<dbReference type="PANTHER" id="PTHR42991">
    <property type="entry name" value="ALDEHYDE DEHYDROGENASE"/>
    <property type="match status" value="1"/>
</dbReference>
<evidence type="ECO:0000313" key="5">
    <source>
        <dbReference type="EMBL" id="AIM27913.1"/>
    </source>
</evidence>
<organism evidence="5 6">
    <name type="scientific">Metallosphaera sedula</name>
    <dbReference type="NCBI Taxonomy" id="43687"/>
    <lineage>
        <taxon>Archaea</taxon>
        <taxon>Thermoproteota</taxon>
        <taxon>Thermoprotei</taxon>
        <taxon>Sulfolobales</taxon>
        <taxon>Sulfolobaceae</taxon>
        <taxon>Metallosphaera</taxon>
    </lineage>
</organism>
<dbReference type="RefSeq" id="WP_012021716.1">
    <property type="nucleotide sequence ID" value="NZ_AP019770.1"/>
</dbReference>
<dbReference type="GeneID" id="91756291"/>
<dbReference type="InterPro" id="IPR051020">
    <property type="entry name" value="ALDH-related_metabolic_enz"/>
</dbReference>
<dbReference type="InterPro" id="IPR016163">
    <property type="entry name" value="Ald_DH_C"/>
</dbReference>
<sequence>MIPIILGGEKVVTQAKITVMDPGKGKPLNEVSVAGREETRHAIELADQAFDHFSRLALKERTKILERAAEIMEKRSEELARTLTAESGKPIRDARVEVTRAIHLFRSAAQEVRLVLEGATFRVDGYEYPPGNERRMVMSVREPLGVVGAILPFNFPANSFAHKVAPNLAVGNTVVVKPSTSTPITGVLLGEILYEAGLPKGVLSVLPGGGDTVGAEIVENRRVKGITFTGSTPVGTSIASKAVTTGKRVMMEMGGSDPIVVFKDADLERAVSISVRARFEYAGQNCNAGKRILVQEEIYEKFLKEYVNRVKSLRVGDPMDESTEMGPVISASVVKDLENAVLDSETKGGVIHRGMAGTGGYYFAPTVVENANLDMVIMKREIFGPVAPIAKFSDWKEAVELANSTEYGLQASIFTSDLKLALKMSREIRAGAVIVNDSTRLRWDSLPFGGVGLSGIGSREGVRSTMLAMTEEKLISLDLS</sequence>
<dbReference type="PROSITE" id="PS00070">
    <property type="entry name" value="ALDEHYDE_DEHYDR_CYS"/>
    <property type="match status" value="1"/>
</dbReference>
<proteinExistence type="inferred from homology"/>
<feature type="domain" description="Aldehyde dehydrogenase" evidence="4">
    <location>
        <begin position="15"/>
        <end position="474"/>
    </location>
</feature>
<comment type="similarity">
    <text evidence="1">Belongs to the aldehyde dehydrogenase family.</text>
</comment>
<dbReference type="Gene3D" id="3.40.309.10">
    <property type="entry name" value="Aldehyde Dehydrogenase, Chain A, domain 2"/>
    <property type="match status" value="1"/>
</dbReference>
<protein>
    <submittedName>
        <fullName evidence="5">Aldehyde dehydrogenase</fullName>
    </submittedName>
</protein>
<evidence type="ECO:0000259" key="4">
    <source>
        <dbReference type="Pfam" id="PF00171"/>
    </source>
</evidence>
<dbReference type="Gene3D" id="3.40.605.10">
    <property type="entry name" value="Aldehyde Dehydrogenase, Chain A, domain 1"/>
    <property type="match status" value="1"/>
</dbReference>
<evidence type="ECO:0000256" key="1">
    <source>
        <dbReference type="ARBA" id="ARBA00009986"/>
    </source>
</evidence>
<evidence type="ECO:0000256" key="3">
    <source>
        <dbReference type="ARBA" id="ARBA00023002"/>
    </source>
</evidence>
<dbReference type="Proteomes" id="UP000029084">
    <property type="component" value="Chromosome"/>
</dbReference>
<dbReference type="Pfam" id="PF00171">
    <property type="entry name" value="Aldedh"/>
    <property type="match status" value="1"/>
</dbReference>
<dbReference type="PANTHER" id="PTHR42991:SF1">
    <property type="entry name" value="ALDEHYDE DEHYDROGENASE"/>
    <property type="match status" value="1"/>
</dbReference>
<dbReference type="CDD" id="cd07145">
    <property type="entry name" value="ALDH_LactADH_F420-Bios"/>
    <property type="match status" value="1"/>
</dbReference>
<reference evidence="5 6" key="1">
    <citation type="journal article" date="2014" name="J. Bacteriol.">
        <title>Role of an Archaeal PitA Transporter in the Copper and Arsenic Resistance of Metallosphaera sedula, an Extreme Thermoacidophile.</title>
        <authorList>
            <person name="McCarthy S."/>
            <person name="Ai C."/>
            <person name="Wheaton G."/>
            <person name="Tevatia R."/>
            <person name="Eckrich V."/>
            <person name="Kelly R."/>
            <person name="Blum P."/>
        </authorList>
    </citation>
    <scope>NUCLEOTIDE SEQUENCE [LARGE SCALE GENOMIC DNA]</scope>
    <source>
        <strain evidence="5 6">CuR1</strain>
    </source>
</reference>
<keyword evidence="3" id="KW-0560">Oxidoreductase</keyword>
<dbReference type="OrthoDB" id="6342at2157"/>
<comment type="subunit">
    <text evidence="2">Homotetramer.</text>
</comment>
<evidence type="ECO:0000256" key="2">
    <source>
        <dbReference type="ARBA" id="ARBA00011881"/>
    </source>
</evidence>
<dbReference type="InterPro" id="IPR016161">
    <property type="entry name" value="Ald_DH/histidinol_DH"/>
</dbReference>
<dbReference type="EMBL" id="CP008822">
    <property type="protein sequence ID" value="AIM27913.1"/>
    <property type="molecule type" value="Genomic_DNA"/>
</dbReference>
<evidence type="ECO:0000313" key="6">
    <source>
        <dbReference type="Proteomes" id="UP000029084"/>
    </source>
</evidence>
<name>A0A088E7C4_9CREN</name>
<dbReference type="FunFam" id="3.40.605.10:FF:000007">
    <property type="entry name" value="NAD/NADP-dependent betaine aldehyde dehydrogenase"/>
    <property type="match status" value="1"/>
</dbReference>
<dbReference type="InterPro" id="IPR016160">
    <property type="entry name" value="Ald_DH_CS_CYS"/>
</dbReference>
<dbReference type="AlphaFoldDB" id="A0A088E7C4"/>
<dbReference type="InterPro" id="IPR015590">
    <property type="entry name" value="Aldehyde_DH_dom"/>
</dbReference>
<dbReference type="OMA" id="PMPIAAW"/>